<dbReference type="InterPro" id="IPR012899">
    <property type="entry name" value="LTXXQ"/>
</dbReference>
<dbReference type="KEGG" id="thyd:TTHT_0972"/>
<sequence length="176" mass="21177">MIKKILVLTVLVVFSIISFAQRPMGHPGKTNAPHLKGAFKTFMFFKVVKDSREQLNLNEKQNVELDKILRDVENFTKQLREERSKDNFGNRFVSNSFDPFKFEQERQKRQEEVKNFYLSKIKAVHDLLTKEQRQKLVDIMREKAKNIRSKAKKRMRDMRKWRKDRIGMQRNTPKNY</sequence>
<dbReference type="EMBL" id="AP017470">
    <property type="protein sequence ID" value="BBB32524.1"/>
    <property type="molecule type" value="Genomic_DNA"/>
</dbReference>
<evidence type="ECO:0000256" key="1">
    <source>
        <dbReference type="SAM" id="Coils"/>
    </source>
</evidence>
<keyword evidence="1" id="KW-0175">Coiled coil</keyword>
<reference evidence="2 3" key="1">
    <citation type="journal article" date="2012" name="Extremophiles">
        <title>Thermotomaculum hydrothermale gen. nov., sp. nov., a novel heterotrophic thermophile within the phylum Acidobacteria from a deep-sea hydrothermal vent chimney in the Southern Okinawa Trough.</title>
        <authorList>
            <person name="Izumi H."/>
            <person name="Nunoura T."/>
            <person name="Miyazaki M."/>
            <person name="Mino S."/>
            <person name="Toki T."/>
            <person name="Takai K."/>
            <person name="Sako Y."/>
            <person name="Sawabe T."/>
            <person name="Nakagawa S."/>
        </authorList>
    </citation>
    <scope>NUCLEOTIDE SEQUENCE [LARGE SCALE GENOMIC DNA]</scope>
    <source>
        <strain evidence="2 3">AC55</strain>
    </source>
</reference>
<accession>A0A7R6PF13</accession>
<feature type="coiled-coil region" evidence="1">
    <location>
        <begin position="58"/>
        <end position="85"/>
    </location>
</feature>
<dbReference type="AlphaFoldDB" id="A0A7R6PF13"/>
<name>A0A7R6PF13_9BACT</name>
<evidence type="ECO:0000313" key="2">
    <source>
        <dbReference type="EMBL" id="BBB32524.1"/>
    </source>
</evidence>
<keyword evidence="3" id="KW-1185">Reference proteome</keyword>
<organism evidence="2 3">
    <name type="scientific">Thermotomaculum hydrothermale</name>
    <dbReference type="NCBI Taxonomy" id="981385"/>
    <lineage>
        <taxon>Bacteria</taxon>
        <taxon>Pseudomonadati</taxon>
        <taxon>Acidobacteriota</taxon>
        <taxon>Holophagae</taxon>
        <taxon>Thermotomaculales</taxon>
        <taxon>Thermotomaculaceae</taxon>
        <taxon>Thermotomaculum</taxon>
    </lineage>
</organism>
<dbReference type="Gene3D" id="1.20.120.1490">
    <property type="match status" value="1"/>
</dbReference>
<evidence type="ECO:0000313" key="3">
    <source>
        <dbReference type="Proteomes" id="UP000595564"/>
    </source>
</evidence>
<dbReference type="RefSeq" id="WP_201328874.1">
    <property type="nucleotide sequence ID" value="NZ_AP017470.1"/>
</dbReference>
<proteinExistence type="predicted"/>
<gene>
    <name evidence="2" type="ORF">TTHT_0972</name>
</gene>
<dbReference type="GO" id="GO:0042597">
    <property type="term" value="C:periplasmic space"/>
    <property type="evidence" value="ECO:0007669"/>
    <property type="project" value="InterPro"/>
</dbReference>
<dbReference type="Pfam" id="PF07813">
    <property type="entry name" value="LTXXQ"/>
    <property type="match status" value="1"/>
</dbReference>
<dbReference type="Proteomes" id="UP000595564">
    <property type="component" value="Chromosome"/>
</dbReference>
<protein>
    <submittedName>
        <fullName evidence="2">Uncharacterized protein</fullName>
    </submittedName>
</protein>